<dbReference type="AlphaFoldDB" id="A0A369KMX3"/>
<dbReference type="InterPro" id="IPR025965">
    <property type="entry name" value="FlgD/Vpr_Ig-like"/>
</dbReference>
<evidence type="ECO:0000256" key="3">
    <source>
        <dbReference type="ARBA" id="ARBA00022795"/>
    </source>
</evidence>
<evidence type="ECO:0000256" key="5">
    <source>
        <dbReference type="RuleBase" id="RU362076"/>
    </source>
</evidence>
<dbReference type="Gene3D" id="2.60.40.4070">
    <property type="match status" value="1"/>
</dbReference>
<reference evidence="8" key="1">
    <citation type="submission" date="2018-04" db="EMBL/GenBank/DDBJ databases">
        <title>Draft genome sequence of the Candidatus Spirobacillus cienkowskii, a pathogen of freshwater Daphnia species, reconstructed from hemolymph metagenomic reads.</title>
        <authorList>
            <person name="Bresciani L."/>
            <person name="Lemos L.N."/>
            <person name="Wale N."/>
            <person name="Lin J.Y."/>
            <person name="Fernandes G.R."/>
            <person name="Duffy M.A."/>
            <person name="Rodrigues J.M."/>
        </authorList>
    </citation>
    <scope>NUCLEOTIDE SEQUENCE [LARGE SCALE GENOMIC DNA]</scope>
    <source>
        <strain evidence="8">Binning01</strain>
    </source>
</reference>
<dbReference type="Proteomes" id="UP000253934">
    <property type="component" value="Unassembled WGS sequence"/>
</dbReference>
<evidence type="ECO:0000259" key="7">
    <source>
        <dbReference type="Pfam" id="PF13860"/>
    </source>
</evidence>
<comment type="caution">
    <text evidence="8">The sequence shown here is derived from an EMBL/GenBank/DDBJ whole genome shotgun (WGS) entry which is preliminary data.</text>
</comment>
<dbReference type="InterPro" id="IPR005648">
    <property type="entry name" value="FlgD"/>
</dbReference>
<evidence type="ECO:0000313" key="9">
    <source>
        <dbReference type="Proteomes" id="UP000253934"/>
    </source>
</evidence>
<dbReference type="Pfam" id="PF13860">
    <property type="entry name" value="FlgD_ig"/>
    <property type="match status" value="1"/>
</dbReference>
<name>A0A369KMX3_9BACT</name>
<proteinExistence type="inferred from homology"/>
<evidence type="ECO:0000256" key="2">
    <source>
        <dbReference type="ARBA" id="ARBA00016013"/>
    </source>
</evidence>
<accession>A0A369KMX3</accession>
<keyword evidence="9" id="KW-1185">Reference proteome</keyword>
<gene>
    <name evidence="8" type="ORF">DCC88_07175</name>
</gene>
<feature type="domain" description="FlgD/Vpr Ig-like" evidence="7">
    <location>
        <begin position="175"/>
        <end position="245"/>
    </location>
</feature>
<sequence length="331" mass="36688">MFIGEGKGVLGRRPEKVPEPPKEIGLKVEKGEEAFNFDNMISESNILRQTEIEREKKEAGGDFRMGETKDERDFRKQLEKVTGKKQNVAKNKLERDDYLNLLVTQLKYQDPSKPMEHYEMASQMAQFNTVEQLMGVNKLLTEMKKLQNDAKAEKLTQYLGKDLEIQGNIIHLDSDGKSNLAKFELPAVASNVIAEIRDDHSKVVKSLHLGFQQVGSNKIEWDGTNDKGVKLPAGNYTFNILAATEDGKPMTAKTSYLAKVEGITDIFSGGKLDTNAGEADPSKIVAVRNPEVADSQKMNKNQLAAYLQHAPQNLVGMPQAVVGAQQQAVVG</sequence>
<evidence type="ECO:0000313" key="8">
    <source>
        <dbReference type="EMBL" id="RDB35981.1"/>
    </source>
</evidence>
<evidence type="ECO:0000256" key="6">
    <source>
        <dbReference type="SAM" id="MobiDB-lite"/>
    </source>
</evidence>
<evidence type="ECO:0000256" key="4">
    <source>
        <dbReference type="ARBA" id="ARBA00024746"/>
    </source>
</evidence>
<comment type="function">
    <text evidence="4 5">Required for flagellar hook formation. May act as a scaffolding protein.</text>
</comment>
<dbReference type="GO" id="GO:0044781">
    <property type="term" value="P:bacterial-type flagellum organization"/>
    <property type="evidence" value="ECO:0007669"/>
    <property type="project" value="UniProtKB-UniRule"/>
</dbReference>
<feature type="non-terminal residue" evidence="8">
    <location>
        <position position="331"/>
    </location>
</feature>
<protein>
    <recommendedName>
        <fullName evidence="2 5">Basal-body rod modification protein FlgD</fullName>
    </recommendedName>
</protein>
<feature type="region of interest" description="Disordered" evidence="6">
    <location>
        <begin position="1"/>
        <end position="22"/>
    </location>
</feature>
<dbReference type="EMBL" id="QOVW01000069">
    <property type="protein sequence ID" value="RDB35981.1"/>
    <property type="molecule type" value="Genomic_DNA"/>
</dbReference>
<comment type="similarity">
    <text evidence="1 5">Belongs to the FlgD family.</text>
</comment>
<feature type="compositionally biased region" description="Basic and acidic residues" evidence="6">
    <location>
        <begin position="12"/>
        <end position="22"/>
    </location>
</feature>
<dbReference type="Gene3D" id="2.30.30.910">
    <property type="match status" value="1"/>
</dbReference>
<evidence type="ECO:0000256" key="1">
    <source>
        <dbReference type="ARBA" id="ARBA00010577"/>
    </source>
</evidence>
<dbReference type="Pfam" id="PF03963">
    <property type="entry name" value="FlgD"/>
    <property type="match status" value="1"/>
</dbReference>
<keyword evidence="3 5" id="KW-1005">Bacterial flagellum biogenesis</keyword>
<organism evidence="8 9">
    <name type="scientific">Spirobacillus cienkowskii</name>
    <dbReference type="NCBI Taxonomy" id="495820"/>
    <lineage>
        <taxon>Bacteria</taxon>
        <taxon>Pseudomonadati</taxon>
        <taxon>Bdellovibrionota</taxon>
        <taxon>Oligoflexia</taxon>
        <taxon>Silvanigrellales</taxon>
        <taxon>Spirobacillus</taxon>
    </lineage>
</organism>